<evidence type="ECO:0000256" key="1">
    <source>
        <dbReference type="SAM" id="MobiDB-lite"/>
    </source>
</evidence>
<gene>
    <name evidence="2" type="ORF">HNR10_004042</name>
</gene>
<accession>A0A7Z0EPZ9</accession>
<dbReference type="AlphaFoldDB" id="A0A7Z0EPZ9"/>
<proteinExistence type="predicted"/>
<feature type="region of interest" description="Disordered" evidence="1">
    <location>
        <begin position="11"/>
        <end position="49"/>
    </location>
</feature>
<feature type="region of interest" description="Disordered" evidence="1">
    <location>
        <begin position="100"/>
        <end position="130"/>
    </location>
</feature>
<name>A0A7Z0EPZ9_9ACTN</name>
<reference evidence="2 3" key="1">
    <citation type="submission" date="2020-07" db="EMBL/GenBank/DDBJ databases">
        <title>Sequencing the genomes of 1000 actinobacteria strains.</title>
        <authorList>
            <person name="Klenk H.-P."/>
        </authorList>
    </citation>
    <scope>NUCLEOTIDE SEQUENCE [LARGE SCALE GENOMIC DNA]</scope>
    <source>
        <strain evidence="2 3">DSM 44442</strain>
    </source>
</reference>
<protein>
    <submittedName>
        <fullName evidence="2">Uncharacterized protein</fullName>
    </submittedName>
</protein>
<evidence type="ECO:0000313" key="3">
    <source>
        <dbReference type="Proteomes" id="UP000572051"/>
    </source>
</evidence>
<dbReference type="EMBL" id="JACCFS010000001">
    <property type="protein sequence ID" value="NYJ36161.1"/>
    <property type="molecule type" value="Genomic_DNA"/>
</dbReference>
<keyword evidence="3" id="KW-1185">Reference proteome</keyword>
<dbReference type="Proteomes" id="UP000572051">
    <property type="component" value="Unassembled WGS sequence"/>
</dbReference>
<sequence length="130" mass="13797">MLLVILSFPVTSVPGEPESGPVPGPVSAPQQEVPAKGTTGGDTPRERAEERADLVAQAKVSVGPPTTTCDQRGVLRDLPDAVPPCVLRLTAWDQPWWPLPLPHPDPVPEQDDTGDLPPTRAPPHTANTLI</sequence>
<comment type="caution">
    <text evidence="2">The sequence shown here is derived from an EMBL/GenBank/DDBJ whole genome shotgun (WGS) entry which is preliminary data.</text>
</comment>
<organism evidence="2 3">
    <name type="scientific">Nocardiopsis aegyptia</name>
    <dbReference type="NCBI Taxonomy" id="220378"/>
    <lineage>
        <taxon>Bacteria</taxon>
        <taxon>Bacillati</taxon>
        <taxon>Actinomycetota</taxon>
        <taxon>Actinomycetes</taxon>
        <taxon>Streptosporangiales</taxon>
        <taxon>Nocardiopsidaceae</taxon>
        <taxon>Nocardiopsis</taxon>
    </lineage>
</organism>
<evidence type="ECO:0000313" key="2">
    <source>
        <dbReference type="EMBL" id="NYJ36161.1"/>
    </source>
</evidence>